<dbReference type="Proteomes" id="UP001344251">
    <property type="component" value="Chromosome"/>
</dbReference>
<evidence type="ECO:0000259" key="2">
    <source>
        <dbReference type="Pfam" id="PF04738"/>
    </source>
</evidence>
<gene>
    <name evidence="4" type="ORF">OG863_05780</name>
</gene>
<dbReference type="RefSeq" id="WP_326616810.1">
    <property type="nucleotide sequence ID" value="NZ_CP109106.1"/>
</dbReference>
<feature type="domain" description="Thiopeptide-type bacteriocin biosynthesis" evidence="3">
    <location>
        <begin position="787"/>
        <end position="1040"/>
    </location>
</feature>
<name>A0ABZ1FAZ0_9ACTN</name>
<evidence type="ECO:0000256" key="1">
    <source>
        <dbReference type="SAM" id="MobiDB-lite"/>
    </source>
</evidence>
<dbReference type="Pfam" id="PF04738">
    <property type="entry name" value="Lant_dehydr_N"/>
    <property type="match status" value="1"/>
</dbReference>
<accession>A0ABZ1FAZ0</accession>
<organism evidence="4 5">
    <name type="scientific">Streptomyces decoyicus</name>
    <dbReference type="NCBI Taxonomy" id="249567"/>
    <lineage>
        <taxon>Bacteria</taxon>
        <taxon>Bacillati</taxon>
        <taxon>Actinomycetota</taxon>
        <taxon>Actinomycetes</taxon>
        <taxon>Kitasatosporales</taxon>
        <taxon>Streptomycetaceae</taxon>
        <taxon>Streptomyces</taxon>
    </lineage>
</organism>
<dbReference type="InterPro" id="IPR006827">
    <property type="entry name" value="Lant_deHydtase_N"/>
</dbReference>
<evidence type="ECO:0000259" key="3">
    <source>
        <dbReference type="Pfam" id="PF14028"/>
    </source>
</evidence>
<dbReference type="Pfam" id="PF14028">
    <property type="entry name" value="Lant_dehydr_C"/>
    <property type="match status" value="1"/>
</dbReference>
<evidence type="ECO:0000313" key="5">
    <source>
        <dbReference type="Proteomes" id="UP001344251"/>
    </source>
</evidence>
<feature type="domain" description="Lantibiotic dehydratase N-terminal" evidence="2">
    <location>
        <begin position="56"/>
        <end position="702"/>
    </location>
</feature>
<dbReference type="InterPro" id="IPR023809">
    <property type="entry name" value="Thiopep_bacteriocin_synth_dom"/>
</dbReference>
<feature type="region of interest" description="Disordered" evidence="1">
    <location>
        <begin position="25"/>
        <end position="44"/>
    </location>
</feature>
<dbReference type="EMBL" id="CP109106">
    <property type="protein sequence ID" value="WSB67515.1"/>
    <property type="molecule type" value="Genomic_DNA"/>
</dbReference>
<dbReference type="NCBIfam" id="TIGR03891">
    <property type="entry name" value="thiopep_ocin"/>
    <property type="match status" value="1"/>
</dbReference>
<reference evidence="4 5" key="1">
    <citation type="submission" date="2022-10" db="EMBL/GenBank/DDBJ databases">
        <title>The complete genomes of actinobacterial strains from the NBC collection.</title>
        <authorList>
            <person name="Joergensen T.S."/>
            <person name="Alvarez Arevalo M."/>
            <person name="Sterndorff E.B."/>
            <person name="Faurdal D."/>
            <person name="Vuksanovic O."/>
            <person name="Mourched A.-S."/>
            <person name="Charusanti P."/>
            <person name="Shaw S."/>
            <person name="Blin K."/>
            <person name="Weber T."/>
        </authorList>
    </citation>
    <scope>NUCLEOTIDE SEQUENCE [LARGE SCALE GENOMIC DNA]</scope>
    <source>
        <strain evidence="4 5">NBC 01774</strain>
    </source>
</reference>
<sequence>MSGRSDVEFACGKVALVRAAALPLPSDDAPARQPRPAVGTPDEESWLHRQVTQLAADPCLMEAVGLASASLAADVARVVAGERLRLKSLRRIAVSLTKYHSRMSHRPTPFGLFAGVGLAGFGSAPSPGPAGGLRSVTRPDADWLDGVLETLLDVPAVLERTRLTADNLHTVRDGRLVLVDRHDRTGKRQLSGSVRHTRVVRHLLAATARPTPFPELVENGKRQFPQAPEGAIDNSIVQLVRGHFLLSDLIPPPDCTTPLAHVCDRLHGVDHPVVRHLHAIKAELDALGTAPPDVRRTRLAAVAERMRAVRPATDVLQTDLALETPLTLPYEVAREAERAATVLWRTSPVHRGNPCLRDYHPAFLERYGTDRPVPVLELLDDTRGLGLPPDYRQHSAPPPLPTSPEAVARDRVLGELLMDAARRGSREVVLDEETVRALEPAERGPAPLSMEVGAELTAAGQEALDGGDFHLVLAPQAVSPLAGAMFSRFAPVLGRSAAGRIQELALHAERTAAPDEIPACVAYRPRVARSANVSAVPQWLSHRLPLGVGPAESGTAHDLRLENLAVCADTDRLHLIDRPSGRRVRPLSYSMLNPSSGHLPHVARFLLDIGQEGRSFCAPWSWGSWASAPALPRVRHGRTVLSPARWLPDRALAAAAGREDGEWGDQVGRWRRRWDVPRQVLLTKADHRVAVDLDDPLHLMVLRDEVRRAPGLTLVEQFGDRAQRQWFRGPEGSHAAEFFFPLFARPARHNAPHGTGQALPLAAPVPLPTDGTDRGHGARAHLPGGEWLYAKLYAPQARQPELLARHLAPLTDPDLLRRAGADLWFFLRYEDPAPHIRLRFHGKPESLWPVLLPALHAWARAREEAGLLAKMVLDTYDPEVERYGGPAAIEHAERLFHADSESVVTLLAMAPDQLGDPTLPAALGILDILTHLGSPDQALGWLSSPSVLERRGDVPRERKQAVAALLGPHARPRPPAAAEGWGVGWSTRGPSLTGLREVLSTAETDPDRTGRIARSLAHLHCNRLLGPRPEQELTAHVTAREALALWLGRKRNNR</sequence>
<proteinExistence type="predicted"/>
<protein>
    <submittedName>
        <fullName evidence="4">Lantibiotic dehydratase</fullName>
    </submittedName>
</protein>
<keyword evidence="5" id="KW-1185">Reference proteome</keyword>
<evidence type="ECO:0000313" key="4">
    <source>
        <dbReference type="EMBL" id="WSB67515.1"/>
    </source>
</evidence>